<feature type="compositionally biased region" description="Polar residues" evidence="1">
    <location>
        <begin position="88"/>
        <end position="104"/>
    </location>
</feature>
<sequence>MSGGGGDDQREEDKDKDTERNRRDRGRMFLCGRPGGGGGSWQCWLRGRKLVLLETETGSGASSRWAQQRYACFGRPAKNTHGPGRLHQQPTKQTSNRTSTMSEN</sequence>
<feature type="region of interest" description="Disordered" evidence="1">
    <location>
        <begin position="1"/>
        <end position="38"/>
    </location>
</feature>
<gene>
    <name evidence="2" type="ORF">G7Z17_g3793</name>
</gene>
<evidence type="ECO:0000313" key="2">
    <source>
        <dbReference type="EMBL" id="KAF7553178.1"/>
    </source>
</evidence>
<name>A0A9P5LAG0_9HYPO</name>
<keyword evidence="3" id="KW-1185">Reference proteome</keyword>
<feature type="region of interest" description="Disordered" evidence="1">
    <location>
        <begin position="74"/>
        <end position="104"/>
    </location>
</feature>
<accession>A0A9P5LAG0</accession>
<protein>
    <submittedName>
        <fullName evidence="2">Uncharacterized protein</fullName>
    </submittedName>
</protein>
<proteinExistence type="predicted"/>
<evidence type="ECO:0000256" key="1">
    <source>
        <dbReference type="SAM" id="MobiDB-lite"/>
    </source>
</evidence>
<dbReference type="AlphaFoldDB" id="A0A9P5LAG0"/>
<dbReference type="EMBL" id="JAANBB010000049">
    <property type="protein sequence ID" value="KAF7553178.1"/>
    <property type="molecule type" value="Genomic_DNA"/>
</dbReference>
<reference evidence="2" key="1">
    <citation type="submission" date="2020-03" db="EMBL/GenBank/DDBJ databases">
        <title>Draft Genome Sequence of Cylindrodendrum hubeiense.</title>
        <authorList>
            <person name="Buettner E."/>
            <person name="Kellner H."/>
        </authorList>
    </citation>
    <scope>NUCLEOTIDE SEQUENCE</scope>
    <source>
        <strain evidence="2">IHI 201604</strain>
    </source>
</reference>
<feature type="compositionally biased region" description="Basic and acidic residues" evidence="1">
    <location>
        <begin position="7"/>
        <end position="22"/>
    </location>
</feature>
<evidence type="ECO:0000313" key="3">
    <source>
        <dbReference type="Proteomes" id="UP000722485"/>
    </source>
</evidence>
<dbReference type="Proteomes" id="UP000722485">
    <property type="component" value="Unassembled WGS sequence"/>
</dbReference>
<organism evidence="2 3">
    <name type="scientific">Cylindrodendrum hubeiense</name>
    <dbReference type="NCBI Taxonomy" id="595255"/>
    <lineage>
        <taxon>Eukaryota</taxon>
        <taxon>Fungi</taxon>
        <taxon>Dikarya</taxon>
        <taxon>Ascomycota</taxon>
        <taxon>Pezizomycotina</taxon>
        <taxon>Sordariomycetes</taxon>
        <taxon>Hypocreomycetidae</taxon>
        <taxon>Hypocreales</taxon>
        <taxon>Nectriaceae</taxon>
        <taxon>Cylindrodendrum</taxon>
    </lineage>
</organism>
<comment type="caution">
    <text evidence="2">The sequence shown here is derived from an EMBL/GenBank/DDBJ whole genome shotgun (WGS) entry which is preliminary data.</text>
</comment>